<feature type="region of interest" description="Disordered" evidence="2">
    <location>
        <begin position="1"/>
        <end position="38"/>
    </location>
</feature>
<dbReference type="Proteomes" id="UP001058974">
    <property type="component" value="Chromosome 5"/>
</dbReference>
<evidence type="ECO:0000313" key="4">
    <source>
        <dbReference type="Proteomes" id="UP001058974"/>
    </source>
</evidence>
<dbReference type="EMBL" id="JAMSHJ010000005">
    <property type="protein sequence ID" value="KAI5409798.1"/>
    <property type="molecule type" value="Genomic_DNA"/>
</dbReference>
<name>A0A9D4WVF5_PEA</name>
<dbReference type="Gramene" id="Psat05G0530600-T1">
    <property type="protein sequence ID" value="KAI5409798.1"/>
    <property type="gene ID" value="KIW84_055306"/>
</dbReference>
<evidence type="ECO:0000256" key="2">
    <source>
        <dbReference type="SAM" id="MobiDB-lite"/>
    </source>
</evidence>
<sequence length="162" mass="18640">MGDEDSISRDCSPSPPSRHQKWKRDQLRPNGEYTSDASRTVAEKINQLVVEEHDGCVHGVGEGVGLRLFYGSSRKSTKQTQNENIDHFEMLEEQRNFFDEKLKEEEEKYKEYVEKIEEMYARINGTIPYCTNEDGDDQLPKRIVIRGSSTKGSSFVAPSRYP</sequence>
<organism evidence="3 4">
    <name type="scientific">Pisum sativum</name>
    <name type="common">Garden pea</name>
    <name type="synonym">Lathyrus oleraceus</name>
    <dbReference type="NCBI Taxonomy" id="3888"/>
    <lineage>
        <taxon>Eukaryota</taxon>
        <taxon>Viridiplantae</taxon>
        <taxon>Streptophyta</taxon>
        <taxon>Embryophyta</taxon>
        <taxon>Tracheophyta</taxon>
        <taxon>Spermatophyta</taxon>
        <taxon>Magnoliopsida</taxon>
        <taxon>eudicotyledons</taxon>
        <taxon>Gunneridae</taxon>
        <taxon>Pentapetalae</taxon>
        <taxon>rosids</taxon>
        <taxon>fabids</taxon>
        <taxon>Fabales</taxon>
        <taxon>Fabaceae</taxon>
        <taxon>Papilionoideae</taxon>
        <taxon>50 kb inversion clade</taxon>
        <taxon>NPAAA clade</taxon>
        <taxon>Hologalegina</taxon>
        <taxon>IRL clade</taxon>
        <taxon>Fabeae</taxon>
        <taxon>Lathyrus</taxon>
    </lineage>
</organism>
<feature type="coiled-coil region" evidence="1">
    <location>
        <begin position="88"/>
        <end position="122"/>
    </location>
</feature>
<evidence type="ECO:0000313" key="3">
    <source>
        <dbReference type="EMBL" id="KAI5409798.1"/>
    </source>
</evidence>
<keyword evidence="4" id="KW-1185">Reference proteome</keyword>
<gene>
    <name evidence="3" type="ORF">KIW84_055306</name>
</gene>
<dbReference type="AlphaFoldDB" id="A0A9D4WVF5"/>
<reference evidence="3 4" key="1">
    <citation type="journal article" date="2022" name="Nat. Genet.">
        <title>Improved pea reference genome and pan-genome highlight genomic features and evolutionary characteristics.</title>
        <authorList>
            <person name="Yang T."/>
            <person name="Liu R."/>
            <person name="Luo Y."/>
            <person name="Hu S."/>
            <person name="Wang D."/>
            <person name="Wang C."/>
            <person name="Pandey M.K."/>
            <person name="Ge S."/>
            <person name="Xu Q."/>
            <person name="Li N."/>
            <person name="Li G."/>
            <person name="Huang Y."/>
            <person name="Saxena R.K."/>
            <person name="Ji Y."/>
            <person name="Li M."/>
            <person name="Yan X."/>
            <person name="He Y."/>
            <person name="Liu Y."/>
            <person name="Wang X."/>
            <person name="Xiang C."/>
            <person name="Varshney R.K."/>
            <person name="Ding H."/>
            <person name="Gao S."/>
            <person name="Zong X."/>
        </authorList>
    </citation>
    <scope>NUCLEOTIDE SEQUENCE [LARGE SCALE GENOMIC DNA]</scope>
    <source>
        <strain evidence="3 4">cv. Zhongwan 6</strain>
    </source>
</reference>
<protein>
    <submittedName>
        <fullName evidence="3">Uncharacterized protein</fullName>
    </submittedName>
</protein>
<keyword evidence="1" id="KW-0175">Coiled coil</keyword>
<evidence type="ECO:0000256" key="1">
    <source>
        <dbReference type="SAM" id="Coils"/>
    </source>
</evidence>
<proteinExistence type="predicted"/>
<accession>A0A9D4WVF5</accession>
<comment type="caution">
    <text evidence="3">The sequence shown here is derived from an EMBL/GenBank/DDBJ whole genome shotgun (WGS) entry which is preliminary data.</text>
</comment>